<dbReference type="SUPFAM" id="SSF52540">
    <property type="entry name" value="P-loop containing nucleoside triphosphate hydrolases"/>
    <property type="match status" value="1"/>
</dbReference>
<keyword evidence="4 10" id="KW-0067">ATP-binding</keyword>
<sequence>MKQANGTSGWREFIQLIWQTKPPLLLMGIALAMSMGSTLVGLSIPLFTKNLVDSFSLASLDRIHIIGLAAAFIMQAVAAGISIYLLNRAGQTVVASLRDRLWKKHLHLPIAYYDKNQTGEMISRIINDTGIVKGLITENLTNLITGSISIIGAIGVLLYLDWKMTLLIIMVIPLSMLFLMPLGRRMYKISKGLQEETGKFNAVLGRVLTEIRLVKVSNAERVEYDNGKQGIDHLFRYGLREGRIQAFIAPLMYFVLMLLFVTIVGYGGLRVSSGELTSGDLVAFLLYLFQIVMPITQVSNFFTQFQKAMGATERIIATLKVNEEVLDSGVTLQDSQRAIRLEKVSYAYESGEPVLKDISLTVEPGKVTAIVGPSGGGKTTLFSLLERFYEPQSGIIRMGTESVNEMSLKSWRSQIGYVSQESPLIAGTIRDNITYGTEREISEQELQQAARLAYADVFIDELPKQYETEVGERGIKLSGGQRQRIAIARALLRDPQILMLDEATSSLDSMSEVVVQKALKNVMQGRTTIVIAHRLSTVVDADQIVFIEKGKVTGSGTHEELYQSHSLYRDFADQQLRMQPLV</sequence>
<dbReference type="PROSITE" id="PS50929">
    <property type="entry name" value="ABC_TM1F"/>
    <property type="match status" value="1"/>
</dbReference>
<feature type="transmembrane region" description="Helical" evidence="7">
    <location>
        <begin position="24"/>
        <end position="44"/>
    </location>
</feature>
<proteinExistence type="predicted"/>
<comment type="caution">
    <text evidence="10">The sequence shown here is derived from an EMBL/GenBank/DDBJ whole genome shotgun (WGS) entry which is preliminary data.</text>
</comment>
<name>A0ABT2UR24_9BACL</name>
<dbReference type="SUPFAM" id="SSF90123">
    <property type="entry name" value="ABC transporter transmembrane region"/>
    <property type="match status" value="1"/>
</dbReference>
<dbReference type="InterPro" id="IPR039421">
    <property type="entry name" value="Type_1_exporter"/>
</dbReference>
<keyword evidence="3" id="KW-0547">Nucleotide-binding</keyword>
<evidence type="ECO:0000256" key="1">
    <source>
        <dbReference type="ARBA" id="ARBA00004651"/>
    </source>
</evidence>
<dbReference type="InterPro" id="IPR017871">
    <property type="entry name" value="ABC_transporter-like_CS"/>
</dbReference>
<feature type="transmembrane region" description="Helical" evidence="7">
    <location>
        <begin position="246"/>
        <end position="269"/>
    </location>
</feature>
<dbReference type="InterPro" id="IPR011527">
    <property type="entry name" value="ABC1_TM_dom"/>
</dbReference>
<dbReference type="PANTHER" id="PTHR43394:SF1">
    <property type="entry name" value="ATP-BINDING CASSETTE SUB-FAMILY B MEMBER 10, MITOCHONDRIAL"/>
    <property type="match status" value="1"/>
</dbReference>
<dbReference type="CDD" id="cd18551">
    <property type="entry name" value="ABC_6TM_LmrA_like"/>
    <property type="match status" value="1"/>
</dbReference>
<reference evidence="10 11" key="1">
    <citation type="submission" date="2022-09" db="EMBL/GenBank/DDBJ databases">
        <authorList>
            <person name="Han X.L."/>
            <person name="Wang Q."/>
            <person name="Lu T."/>
        </authorList>
    </citation>
    <scope>NUCLEOTIDE SEQUENCE [LARGE SCALE GENOMIC DNA]</scope>
    <source>
        <strain evidence="10 11">WQ 127069</strain>
    </source>
</reference>
<comment type="subcellular location">
    <subcellularLocation>
        <location evidence="1">Cell membrane</location>
        <topology evidence="1">Multi-pass membrane protein</topology>
    </subcellularLocation>
</comment>
<dbReference type="EMBL" id="JAOQIO010000113">
    <property type="protein sequence ID" value="MCU6797110.1"/>
    <property type="molecule type" value="Genomic_DNA"/>
</dbReference>
<dbReference type="Gene3D" id="1.20.1560.10">
    <property type="entry name" value="ABC transporter type 1, transmembrane domain"/>
    <property type="match status" value="1"/>
</dbReference>
<feature type="domain" description="ABC transporter" evidence="8">
    <location>
        <begin position="339"/>
        <end position="574"/>
    </location>
</feature>
<dbReference type="InterPro" id="IPR003593">
    <property type="entry name" value="AAA+_ATPase"/>
</dbReference>
<dbReference type="Pfam" id="PF00664">
    <property type="entry name" value="ABC_membrane"/>
    <property type="match status" value="1"/>
</dbReference>
<evidence type="ECO:0000313" key="10">
    <source>
        <dbReference type="EMBL" id="MCU6797110.1"/>
    </source>
</evidence>
<dbReference type="InterPro" id="IPR003439">
    <property type="entry name" value="ABC_transporter-like_ATP-bd"/>
</dbReference>
<dbReference type="InterPro" id="IPR036640">
    <property type="entry name" value="ABC1_TM_sf"/>
</dbReference>
<dbReference type="PROSITE" id="PS50893">
    <property type="entry name" value="ABC_TRANSPORTER_2"/>
    <property type="match status" value="1"/>
</dbReference>
<dbReference type="PANTHER" id="PTHR43394">
    <property type="entry name" value="ATP-DEPENDENT PERMEASE MDL1, MITOCHONDRIAL"/>
    <property type="match status" value="1"/>
</dbReference>
<keyword evidence="2 7" id="KW-0812">Transmembrane</keyword>
<feature type="transmembrane region" description="Helical" evidence="7">
    <location>
        <begin position="281"/>
        <end position="302"/>
    </location>
</feature>
<evidence type="ECO:0000256" key="7">
    <source>
        <dbReference type="SAM" id="Phobius"/>
    </source>
</evidence>
<feature type="transmembrane region" description="Helical" evidence="7">
    <location>
        <begin position="64"/>
        <end position="86"/>
    </location>
</feature>
<evidence type="ECO:0000256" key="3">
    <source>
        <dbReference type="ARBA" id="ARBA00022741"/>
    </source>
</evidence>
<keyword evidence="6 7" id="KW-0472">Membrane</keyword>
<protein>
    <submittedName>
        <fullName evidence="10">ABC transporter ATP-binding protein/permease</fullName>
    </submittedName>
</protein>
<feature type="domain" description="ABC transmembrane type-1" evidence="9">
    <location>
        <begin position="29"/>
        <end position="307"/>
    </location>
</feature>
<dbReference type="RefSeq" id="WP_262688030.1">
    <property type="nucleotide sequence ID" value="NZ_JAOQIO010000113.1"/>
</dbReference>
<evidence type="ECO:0000256" key="6">
    <source>
        <dbReference type="ARBA" id="ARBA00023136"/>
    </source>
</evidence>
<keyword evidence="11" id="KW-1185">Reference proteome</keyword>
<evidence type="ECO:0000256" key="2">
    <source>
        <dbReference type="ARBA" id="ARBA00022692"/>
    </source>
</evidence>
<evidence type="ECO:0000259" key="8">
    <source>
        <dbReference type="PROSITE" id="PS50893"/>
    </source>
</evidence>
<evidence type="ECO:0000256" key="4">
    <source>
        <dbReference type="ARBA" id="ARBA00022840"/>
    </source>
</evidence>
<keyword evidence="5 7" id="KW-1133">Transmembrane helix</keyword>
<dbReference type="InterPro" id="IPR027417">
    <property type="entry name" value="P-loop_NTPase"/>
</dbReference>
<gene>
    <name evidence="10" type="ORF">OB236_33770</name>
</gene>
<evidence type="ECO:0000259" key="9">
    <source>
        <dbReference type="PROSITE" id="PS50929"/>
    </source>
</evidence>
<dbReference type="PROSITE" id="PS00211">
    <property type="entry name" value="ABC_TRANSPORTER_1"/>
    <property type="match status" value="1"/>
</dbReference>
<feature type="transmembrane region" description="Helical" evidence="7">
    <location>
        <begin position="166"/>
        <end position="183"/>
    </location>
</feature>
<evidence type="ECO:0000256" key="5">
    <source>
        <dbReference type="ARBA" id="ARBA00022989"/>
    </source>
</evidence>
<feature type="transmembrane region" description="Helical" evidence="7">
    <location>
        <begin position="140"/>
        <end position="160"/>
    </location>
</feature>
<organism evidence="10 11">
    <name type="scientific">Paenibacillus baimaensis</name>
    <dbReference type="NCBI Taxonomy" id="2982185"/>
    <lineage>
        <taxon>Bacteria</taxon>
        <taxon>Bacillati</taxon>
        <taxon>Bacillota</taxon>
        <taxon>Bacilli</taxon>
        <taxon>Bacillales</taxon>
        <taxon>Paenibacillaceae</taxon>
        <taxon>Paenibacillus</taxon>
    </lineage>
</organism>
<dbReference type="Gene3D" id="3.40.50.300">
    <property type="entry name" value="P-loop containing nucleotide triphosphate hydrolases"/>
    <property type="match status" value="1"/>
</dbReference>
<evidence type="ECO:0000313" key="11">
    <source>
        <dbReference type="Proteomes" id="UP001652445"/>
    </source>
</evidence>
<dbReference type="Proteomes" id="UP001652445">
    <property type="component" value="Unassembled WGS sequence"/>
</dbReference>
<dbReference type="SMART" id="SM00382">
    <property type="entry name" value="AAA"/>
    <property type="match status" value="1"/>
</dbReference>
<dbReference type="Pfam" id="PF00005">
    <property type="entry name" value="ABC_tran"/>
    <property type="match status" value="1"/>
</dbReference>
<dbReference type="GO" id="GO:0005524">
    <property type="term" value="F:ATP binding"/>
    <property type="evidence" value="ECO:0007669"/>
    <property type="project" value="UniProtKB-KW"/>
</dbReference>
<accession>A0ABT2UR24</accession>